<keyword evidence="4" id="KW-0812">Transmembrane</keyword>
<organism evidence="6 7">
    <name type="scientific">Stachybotrys chartarum (strain CBS 109288 / IBT 7711)</name>
    <name type="common">Toxic black mold</name>
    <name type="synonym">Stilbospora chartarum</name>
    <dbReference type="NCBI Taxonomy" id="1280523"/>
    <lineage>
        <taxon>Eukaryota</taxon>
        <taxon>Fungi</taxon>
        <taxon>Dikarya</taxon>
        <taxon>Ascomycota</taxon>
        <taxon>Pezizomycotina</taxon>
        <taxon>Sordariomycetes</taxon>
        <taxon>Hypocreomycetidae</taxon>
        <taxon>Hypocreales</taxon>
        <taxon>Stachybotryaceae</taxon>
        <taxon>Stachybotrys</taxon>
    </lineage>
</organism>
<dbReference type="EMBL" id="KL648533">
    <property type="protein sequence ID" value="KEY69331.1"/>
    <property type="molecule type" value="Genomic_DNA"/>
</dbReference>
<evidence type="ECO:0000256" key="3">
    <source>
        <dbReference type="SAM" id="MobiDB-lite"/>
    </source>
</evidence>
<dbReference type="OrthoDB" id="5212574at2759"/>
<dbReference type="Pfam" id="PF07690">
    <property type="entry name" value="MFS_1"/>
    <property type="match status" value="1"/>
</dbReference>
<feature type="transmembrane region" description="Helical" evidence="4">
    <location>
        <begin position="344"/>
        <end position="362"/>
    </location>
</feature>
<dbReference type="InterPro" id="IPR020846">
    <property type="entry name" value="MFS_dom"/>
</dbReference>
<feature type="transmembrane region" description="Helical" evidence="4">
    <location>
        <begin position="235"/>
        <end position="255"/>
    </location>
</feature>
<name>A0A084AVK2_STACB</name>
<reference evidence="6 7" key="1">
    <citation type="journal article" date="2014" name="BMC Genomics">
        <title>Comparative genome sequencing reveals chemotype-specific gene clusters in the toxigenic black mold Stachybotrys.</title>
        <authorList>
            <person name="Semeiks J."/>
            <person name="Borek D."/>
            <person name="Otwinowski Z."/>
            <person name="Grishin N.V."/>
        </authorList>
    </citation>
    <scope>NUCLEOTIDE SEQUENCE [LARGE SCALE GENOMIC DNA]</scope>
    <source>
        <strain evidence="7">CBS 109288 / IBT 7711</strain>
    </source>
</reference>
<dbReference type="Proteomes" id="UP000028045">
    <property type="component" value="Unassembled WGS sequence"/>
</dbReference>
<feature type="transmembrane region" description="Helical" evidence="4">
    <location>
        <begin position="368"/>
        <end position="392"/>
    </location>
</feature>
<comment type="similarity">
    <text evidence="2">Belongs to the major facilitator superfamily. Monocarboxylate porter (TC 2.A.1.13) family.</text>
</comment>
<proteinExistence type="inferred from homology"/>
<comment type="subcellular location">
    <subcellularLocation>
        <location evidence="1">Membrane</location>
        <topology evidence="1">Multi-pass membrane protein</topology>
    </subcellularLocation>
</comment>
<protein>
    <recommendedName>
        <fullName evidence="5">Major facilitator superfamily (MFS) profile domain-containing protein</fullName>
    </recommendedName>
</protein>
<evidence type="ECO:0000256" key="2">
    <source>
        <dbReference type="ARBA" id="ARBA00006727"/>
    </source>
</evidence>
<feature type="domain" description="Major facilitator superfamily (MFS) profile" evidence="5">
    <location>
        <begin position="77"/>
        <end position="461"/>
    </location>
</feature>
<feature type="transmembrane region" description="Helical" evidence="4">
    <location>
        <begin position="76"/>
        <end position="96"/>
    </location>
</feature>
<dbReference type="HOGENOM" id="CLU_001265_1_1_1"/>
<feature type="transmembrane region" description="Helical" evidence="4">
    <location>
        <begin position="276"/>
        <end position="299"/>
    </location>
</feature>
<dbReference type="PANTHER" id="PTHR11360">
    <property type="entry name" value="MONOCARBOXYLATE TRANSPORTER"/>
    <property type="match status" value="1"/>
</dbReference>
<evidence type="ECO:0000256" key="4">
    <source>
        <dbReference type="SAM" id="Phobius"/>
    </source>
</evidence>
<feature type="region of interest" description="Disordered" evidence="3">
    <location>
        <begin position="1"/>
        <end position="49"/>
    </location>
</feature>
<dbReference type="GO" id="GO:0016020">
    <property type="term" value="C:membrane"/>
    <property type="evidence" value="ECO:0007669"/>
    <property type="project" value="UniProtKB-SubCell"/>
</dbReference>
<keyword evidence="4" id="KW-1133">Transmembrane helix</keyword>
<dbReference type="InterPro" id="IPR011701">
    <property type="entry name" value="MFS"/>
</dbReference>
<keyword evidence="4" id="KW-0472">Membrane</keyword>
<dbReference type="InterPro" id="IPR050327">
    <property type="entry name" value="Proton-linked_MCT"/>
</dbReference>
<dbReference type="InterPro" id="IPR036259">
    <property type="entry name" value="MFS_trans_sf"/>
</dbReference>
<evidence type="ECO:0000256" key="1">
    <source>
        <dbReference type="ARBA" id="ARBA00004141"/>
    </source>
</evidence>
<dbReference type="PROSITE" id="PS50850">
    <property type="entry name" value="MFS"/>
    <property type="match status" value="1"/>
</dbReference>
<dbReference type="Gene3D" id="1.20.1250.20">
    <property type="entry name" value="MFS general substrate transporter like domains"/>
    <property type="match status" value="1"/>
</dbReference>
<gene>
    <name evidence="6" type="ORF">S7711_08402</name>
</gene>
<dbReference type="GO" id="GO:0022857">
    <property type="term" value="F:transmembrane transporter activity"/>
    <property type="evidence" value="ECO:0007669"/>
    <property type="project" value="InterPro"/>
</dbReference>
<sequence length="472" mass="50994">MAQPPVPPDDAEKGHFDYAQDKSSHETPQAKDDICSVPATRATPKDGEPSNIAARVLSKVASRTDVVLDPPPDGGWRAWAVVLGGFFVVMDTWGVVNSFGVFQPYYTAALDRSPSDVSWIGSFQVFLLFFIGAGTGRLTDAGYFRPLLFSGSLLVVLAMFTTSFCTSYWQLFLSQGICMGIGNGLLFTPSMSLASTYFDKKKSFVIGIVSAGSVPGGLIFPSMVRQLLPTAGFPWTIRAMAFVQLGTLAISAVLMKPRLPPRRAGGLVDWSAFRELEYTFYVSAAFMSFWGIYFAFHYVAAYAEEILDMPYSNALDLLLLLNGMGGVGRVLPNWLADYVGPFNIYIPSAFLTGLLMYFWIAVSNTAGLYVWTAFYGLAVAGIQGIFLAVVGSMTKDPQKTGTRMGMATTIVSFACLTGTPIMGAIIRAQEGSYVGAQVFSATCLMAATAFGIAGRVVRTRKMGHGAFAWVKV</sequence>
<feature type="transmembrane region" description="Helical" evidence="4">
    <location>
        <begin position="432"/>
        <end position="453"/>
    </location>
</feature>
<feature type="transmembrane region" description="Helical" evidence="4">
    <location>
        <begin position="204"/>
        <end position="223"/>
    </location>
</feature>
<dbReference type="AlphaFoldDB" id="A0A084AVK2"/>
<feature type="compositionally biased region" description="Basic and acidic residues" evidence="3">
    <location>
        <begin position="10"/>
        <end position="34"/>
    </location>
</feature>
<keyword evidence="7" id="KW-1185">Reference proteome</keyword>
<feature type="transmembrane region" description="Helical" evidence="4">
    <location>
        <begin position="117"/>
        <end position="135"/>
    </location>
</feature>
<feature type="transmembrane region" description="Helical" evidence="4">
    <location>
        <begin position="147"/>
        <end position="169"/>
    </location>
</feature>
<accession>A0A084AVK2</accession>
<evidence type="ECO:0000313" key="6">
    <source>
        <dbReference type="EMBL" id="KEY69331.1"/>
    </source>
</evidence>
<feature type="transmembrane region" description="Helical" evidence="4">
    <location>
        <begin position="404"/>
        <end position="426"/>
    </location>
</feature>
<dbReference type="PANTHER" id="PTHR11360:SF130">
    <property type="entry name" value="MAJOR FACILITATOR SUPERFAMILY (MFS) PROFILE DOMAIN-CONTAINING PROTEIN-RELATED"/>
    <property type="match status" value="1"/>
</dbReference>
<evidence type="ECO:0000313" key="7">
    <source>
        <dbReference type="Proteomes" id="UP000028045"/>
    </source>
</evidence>
<evidence type="ECO:0000259" key="5">
    <source>
        <dbReference type="PROSITE" id="PS50850"/>
    </source>
</evidence>
<dbReference type="SUPFAM" id="SSF103473">
    <property type="entry name" value="MFS general substrate transporter"/>
    <property type="match status" value="1"/>
</dbReference>